<proteinExistence type="predicted"/>
<dbReference type="OMA" id="SMCSQRI"/>
<organism evidence="2 3">
    <name type="scientific">Hypocrea virens (strain Gv29-8 / FGSC 10586)</name>
    <name type="common">Gliocladium virens</name>
    <name type="synonym">Trichoderma virens</name>
    <dbReference type="NCBI Taxonomy" id="413071"/>
    <lineage>
        <taxon>Eukaryota</taxon>
        <taxon>Fungi</taxon>
        <taxon>Dikarya</taxon>
        <taxon>Ascomycota</taxon>
        <taxon>Pezizomycotina</taxon>
        <taxon>Sordariomycetes</taxon>
        <taxon>Hypocreomycetidae</taxon>
        <taxon>Hypocreales</taxon>
        <taxon>Hypocreaceae</taxon>
        <taxon>Trichoderma</taxon>
    </lineage>
</organism>
<evidence type="ECO:0000313" key="2">
    <source>
        <dbReference type="EMBL" id="EHK20041.1"/>
    </source>
</evidence>
<protein>
    <submittedName>
        <fullName evidence="2">Uncharacterized protein</fullName>
    </submittedName>
</protein>
<reference evidence="2 3" key="1">
    <citation type="journal article" date="2011" name="Genome Biol.">
        <title>Comparative genome sequence analysis underscores mycoparasitism as the ancestral life style of Trichoderma.</title>
        <authorList>
            <person name="Kubicek C.P."/>
            <person name="Herrera-Estrella A."/>
            <person name="Seidl-Seiboth V."/>
            <person name="Martinez D.A."/>
            <person name="Druzhinina I.S."/>
            <person name="Thon M."/>
            <person name="Zeilinger S."/>
            <person name="Casas-Flores S."/>
            <person name="Horwitz B.A."/>
            <person name="Mukherjee P.K."/>
            <person name="Mukherjee M."/>
            <person name="Kredics L."/>
            <person name="Alcaraz L.D."/>
            <person name="Aerts A."/>
            <person name="Antal Z."/>
            <person name="Atanasova L."/>
            <person name="Cervantes-Badillo M.G."/>
            <person name="Challacombe J."/>
            <person name="Chertkov O."/>
            <person name="McCluskey K."/>
            <person name="Coulpier F."/>
            <person name="Deshpande N."/>
            <person name="von Doehren H."/>
            <person name="Ebbole D.J."/>
            <person name="Esquivel-Naranjo E.U."/>
            <person name="Fekete E."/>
            <person name="Flipphi M."/>
            <person name="Glaser F."/>
            <person name="Gomez-Rodriguez E.Y."/>
            <person name="Gruber S."/>
            <person name="Han C."/>
            <person name="Henrissat B."/>
            <person name="Hermosa R."/>
            <person name="Hernandez-Onate M."/>
            <person name="Karaffa L."/>
            <person name="Kosti I."/>
            <person name="Le Crom S."/>
            <person name="Lindquist E."/>
            <person name="Lucas S."/>
            <person name="Luebeck M."/>
            <person name="Luebeck P.S."/>
            <person name="Margeot A."/>
            <person name="Metz B."/>
            <person name="Misra M."/>
            <person name="Nevalainen H."/>
            <person name="Omann M."/>
            <person name="Packer N."/>
            <person name="Perrone G."/>
            <person name="Uresti-Rivera E.E."/>
            <person name="Salamov A."/>
            <person name="Schmoll M."/>
            <person name="Seiboth B."/>
            <person name="Shapiro H."/>
            <person name="Sukno S."/>
            <person name="Tamayo-Ramos J.A."/>
            <person name="Tisch D."/>
            <person name="Wiest A."/>
            <person name="Wilkinson H.H."/>
            <person name="Zhang M."/>
            <person name="Coutinho P.M."/>
            <person name="Kenerley C.M."/>
            <person name="Monte E."/>
            <person name="Baker S.E."/>
            <person name="Grigoriev I.V."/>
        </authorList>
    </citation>
    <scope>NUCLEOTIDE SEQUENCE [LARGE SCALE GENOMIC DNA]</scope>
    <source>
        <strain evidence="3">Gv29-8 / FGSC 10586</strain>
    </source>
</reference>
<accession>G9MZI5</accession>
<dbReference type="OrthoDB" id="4897870at2759"/>
<dbReference type="InParanoid" id="G9MZI5"/>
<feature type="compositionally biased region" description="Basic and acidic residues" evidence="1">
    <location>
        <begin position="277"/>
        <end position="287"/>
    </location>
</feature>
<dbReference type="VEuPathDB" id="FungiDB:TRIVIDRAFT_68619"/>
<dbReference type="HOGENOM" id="CLU_049475_0_0_1"/>
<dbReference type="AlphaFoldDB" id="G9MZI5"/>
<feature type="compositionally biased region" description="Low complexity" evidence="1">
    <location>
        <begin position="295"/>
        <end position="338"/>
    </location>
</feature>
<evidence type="ECO:0000313" key="3">
    <source>
        <dbReference type="Proteomes" id="UP000007115"/>
    </source>
</evidence>
<gene>
    <name evidence="2" type="ORF">TRIVIDRAFT_68619</name>
</gene>
<dbReference type="EMBL" id="ABDF02000081">
    <property type="protein sequence ID" value="EHK20041.1"/>
    <property type="molecule type" value="Genomic_DNA"/>
</dbReference>
<dbReference type="Proteomes" id="UP000007115">
    <property type="component" value="Unassembled WGS sequence"/>
</dbReference>
<evidence type="ECO:0000256" key="1">
    <source>
        <dbReference type="SAM" id="MobiDB-lite"/>
    </source>
</evidence>
<dbReference type="RefSeq" id="XP_013954236.1">
    <property type="nucleotide sequence ID" value="XM_014098761.1"/>
</dbReference>
<dbReference type="GeneID" id="25797124"/>
<comment type="caution">
    <text evidence="2">The sequence shown here is derived from an EMBL/GenBank/DDBJ whole genome shotgun (WGS) entry which is preliminary data.</text>
</comment>
<keyword evidence="3" id="KW-1185">Reference proteome</keyword>
<feature type="region of interest" description="Disordered" evidence="1">
    <location>
        <begin position="273"/>
        <end position="339"/>
    </location>
</feature>
<name>G9MZI5_HYPVG</name>
<sequence length="354" mass="38744">MSAQNNVSSVYLDNVDFFINTSNMVNLSWPDVSEAFAKPLMLNSFPISGYDWTQPYPGKGLVDGHGVRLSITDDFTIDDRRDVENSTTILTSLTFSIPEHMRRNGKALPMDPSWYICRHIFISTNPEAKKSADRGKCGTITQECANDLAADLTWDWGYANDDSMCSQRIGHPIPNNCVGSLGYSIQDILVANSTIVADPVLGPLQTSGKQQQNSWRIGTGYHRPRDPLAFEKAYNRTYLVATVWGFSRGTDPKDVKIPRITWTCVSGGTPWVPPAHDFPDPPPHLHETYAPSRPPSTATSSRVTTSSTITSGVTTSSTTTSTGSALSATPTSTGPTSTEPNLQIMVLLLFKNYT</sequence>
<dbReference type="eggNOG" id="ENOG502SF69">
    <property type="taxonomic scope" value="Eukaryota"/>
</dbReference>